<dbReference type="GO" id="GO:0005886">
    <property type="term" value="C:plasma membrane"/>
    <property type="evidence" value="ECO:0007669"/>
    <property type="project" value="UniProtKB-SubCell"/>
</dbReference>
<dbReference type="AlphaFoldDB" id="A0A660SFD2"/>
<feature type="transmembrane region" description="Helical" evidence="8">
    <location>
        <begin position="27"/>
        <end position="50"/>
    </location>
</feature>
<gene>
    <name evidence="9" type="primary">mreD</name>
    <name evidence="9" type="ORF">DRP53_07965</name>
</gene>
<keyword evidence="3" id="KW-1003">Cell membrane</keyword>
<evidence type="ECO:0000313" key="10">
    <source>
        <dbReference type="Proteomes" id="UP000268469"/>
    </source>
</evidence>
<comment type="similarity">
    <text evidence="2">Belongs to the MreD family.</text>
</comment>
<evidence type="ECO:0000256" key="2">
    <source>
        <dbReference type="ARBA" id="ARBA00007776"/>
    </source>
</evidence>
<sequence length="133" mass="14928">MMLILPYLLTYLLITLSFNMGQSFPDLILILVVAYAMLGPPIPALGFGFINGLLLDLANPVGLGLNSLLFTITAFLALRLNKIFFQRIVYQYLLLILLFTIISLLRADPLLKAILTILVMIPTIYLLSWKLTE</sequence>
<evidence type="ECO:0000313" key="9">
    <source>
        <dbReference type="EMBL" id="RKX69525.1"/>
    </source>
</evidence>
<comment type="subcellular location">
    <subcellularLocation>
        <location evidence="1">Cell membrane</location>
        <topology evidence="1">Multi-pass membrane protein</topology>
    </subcellularLocation>
</comment>
<evidence type="ECO:0000256" key="5">
    <source>
        <dbReference type="ARBA" id="ARBA00022960"/>
    </source>
</evidence>
<feature type="transmembrane region" description="Helical" evidence="8">
    <location>
        <begin position="57"/>
        <end position="78"/>
    </location>
</feature>
<evidence type="ECO:0000256" key="8">
    <source>
        <dbReference type="SAM" id="Phobius"/>
    </source>
</evidence>
<proteinExistence type="inferred from homology"/>
<feature type="transmembrane region" description="Helical" evidence="8">
    <location>
        <begin position="84"/>
        <end position="105"/>
    </location>
</feature>
<comment type="caution">
    <text evidence="9">The sequence shown here is derived from an EMBL/GenBank/DDBJ whole genome shotgun (WGS) entry which is preliminary data.</text>
</comment>
<keyword evidence="5" id="KW-0133">Cell shape</keyword>
<keyword evidence="7 8" id="KW-0472">Membrane</keyword>
<evidence type="ECO:0000256" key="7">
    <source>
        <dbReference type="ARBA" id="ARBA00023136"/>
    </source>
</evidence>
<dbReference type="NCBIfam" id="TIGR03426">
    <property type="entry name" value="shape_MreD"/>
    <property type="match status" value="1"/>
</dbReference>
<accession>A0A660SFD2</accession>
<evidence type="ECO:0000256" key="3">
    <source>
        <dbReference type="ARBA" id="ARBA00022475"/>
    </source>
</evidence>
<protein>
    <submittedName>
        <fullName evidence="9">Rod shape-determining protein MreD</fullName>
    </submittedName>
</protein>
<evidence type="ECO:0000256" key="1">
    <source>
        <dbReference type="ARBA" id="ARBA00004651"/>
    </source>
</evidence>
<reference evidence="9 10" key="1">
    <citation type="submission" date="2018-06" db="EMBL/GenBank/DDBJ databases">
        <title>Extensive metabolic versatility and redundancy in microbially diverse, dynamic hydrothermal sediments.</title>
        <authorList>
            <person name="Dombrowski N."/>
            <person name="Teske A."/>
            <person name="Baker B.J."/>
        </authorList>
    </citation>
    <scope>NUCLEOTIDE SEQUENCE [LARGE SCALE GENOMIC DNA]</scope>
    <source>
        <strain evidence="9">B36_G15</strain>
    </source>
</reference>
<name>A0A660SFD2_UNCW3</name>
<feature type="transmembrane region" description="Helical" evidence="8">
    <location>
        <begin position="110"/>
        <end position="129"/>
    </location>
</feature>
<dbReference type="Proteomes" id="UP000268469">
    <property type="component" value="Unassembled WGS sequence"/>
</dbReference>
<dbReference type="EMBL" id="QNBE01000080">
    <property type="protein sequence ID" value="RKX69525.1"/>
    <property type="molecule type" value="Genomic_DNA"/>
</dbReference>
<keyword evidence="6 8" id="KW-1133">Transmembrane helix</keyword>
<evidence type="ECO:0000256" key="6">
    <source>
        <dbReference type="ARBA" id="ARBA00022989"/>
    </source>
</evidence>
<dbReference type="InterPro" id="IPR007227">
    <property type="entry name" value="Cell_shape_determining_MreD"/>
</dbReference>
<dbReference type="GO" id="GO:0008360">
    <property type="term" value="P:regulation of cell shape"/>
    <property type="evidence" value="ECO:0007669"/>
    <property type="project" value="UniProtKB-KW"/>
</dbReference>
<organism evidence="9 10">
    <name type="scientific">candidate division WOR-3 bacterium</name>
    <dbReference type="NCBI Taxonomy" id="2052148"/>
    <lineage>
        <taxon>Bacteria</taxon>
        <taxon>Bacteria division WOR-3</taxon>
    </lineage>
</organism>
<evidence type="ECO:0000256" key="4">
    <source>
        <dbReference type="ARBA" id="ARBA00022692"/>
    </source>
</evidence>
<keyword evidence="4 8" id="KW-0812">Transmembrane</keyword>